<accession>Q6IJY7</accession>
<sequence length="170" mass="18658">MSQIVMPNRMNWMVHKMLSHFSPSLVSYVPPVRCGQKCKPPIGSLFLLSSLTSSSSSSSTSTSKSVSSFRLHTAAVAVIATPITMSRRASSCCFCSRMPADSLKTQFVLVTKPTACADLGLNAFSSFNLQCTAETRRARLFVYPPLPAKSIFTLQMSFYGLSSYVLKQEY</sequence>
<evidence type="ECO:0000313" key="1">
    <source>
        <dbReference type="EMBL" id="DAA04085.1"/>
    </source>
</evidence>
<proteinExistence type="predicted"/>
<name>Q6IJY7_DROME</name>
<organism evidence="1">
    <name type="scientific">Drosophila melanogaster</name>
    <name type="common">Fruit fly</name>
    <dbReference type="NCBI Taxonomy" id="7227"/>
    <lineage>
        <taxon>Eukaryota</taxon>
        <taxon>Metazoa</taxon>
        <taxon>Ecdysozoa</taxon>
        <taxon>Arthropoda</taxon>
        <taxon>Hexapoda</taxon>
        <taxon>Insecta</taxon>
        <taxon>Pterygota</taxon>
        <taxon>Neoptera</taxon>
        <taxon>Endopterygota</taxon>
        <taxon>Diptera</taxon>
        <taxon>Brachycera</taxon>
        <taxon>Muscomorpha</taxon>
        <taxon>Ephydroidea</taxon>
        <taxon>Drosophilidae</taxon>
        <taxon>Drosophila</taxon>
        <taxon>Sophophora</taxon>
    </lineage>
</organism>
<dbReference type="AlphaFoldDB" id="Q6IJY7"/>
<gene>
    <name evidence="1" type="ORF">HDC13963</name>
</gene>
<protein>
    <submittedName>
        <fullName evidence="1">HDC13963</fullName>
    </submittedName>
</protein>
<reference evidence="1" key="1">
    <citation type="journal article" date="2003" name="Genome Biol.">
        <title>An integrated gene annotation and transcriptional profiling approach towards the full gene content of the Drosophila genome.</title>
        <authorList>
            <person name="Hild M."/>
            <person name="Beckmann B."/>
            <person name="Haas S.A."/>
            <person name="Koch B."/>
            <person name="Solovyev V."/>
            <person name="Busold C."/>
            <person name="Fellenberg K."/>
            <person name="Boutros M."/>
            <person name="Vingron M."/>
            <person name="Sauer F."/>
            <person name="Hoheisel J.D."/>
            <person name="Paro R."/>
        </authorList>
    </citation>
    <scope>NUCLEOTIDE SEQUENCE</scope>
</reference>
<dbReference type="EMBL" id="BK002579">
    <property type="protein sequence ID" value="DAA04085.1"/>
    <property type="molecule type" value="Genomic_DNA"/>
</dbReference>